<evidence type="ECO:0000259" key="2">
    <source>
        <dbReference type="Pfam" id="PF13417"/>
    </source>
</evidence>
<protein>
    <submittedName>
        <fullName evidence="3">Nitrilase</fullName>
    </submittedName>
</protein>
<keyword evidence="4" id="KW-1185">Reference proteome</keyword>
<dbReference type="EMBL" id="SUNJ01007270">
    <property type="protein sequence ID" value="TPP62148.1"/>
    <property type="molecule type" value="Genomic_DNA"/>
</dbReference>
<accession>A0A504YWD0</accession>
<comment type="similarity">
    <text evidence="1">Belongs to the GST superfamily. Omega family.</text>
</comment>
<dbReference type="InterPro" id="IPR004045">
    <property type="entry name" value="Glutathione_S-Trfase_N"/>
</dbReference>
<dbReference type="Proteomes" id="UP000316759">
    <property type="component" value="Unassembled WGS sequence"/>
</dbReference>
<dbReference type="InterPro" id="IPR050983">
    <property type="entry name" value="GST_Omega/HSP26"/>
</dbReference>
<proteinExistence type="inferred from homology"/>
<dbReference type="Pfam" id="PF13417">
    <property type="entry name" value="GST_N_3"/>
    <property type="match status" value="1"/>
</dbReference>
<dbReference type="AlphaFoldDB" id="A0A504YWD0"/>
<dbReference type="PROSITE" id="PS00195">
    <property type="entry name" value="GLUTAREDOXIN_1"/>
    <property type="match status" value="1"/>
</dbReference>
<dbReference type="PANTHER" id="PTHR43968:SF6">
    <property type="entry name" value="GLUTATHIONE S-TRANSFERASE OMEGA"/>
    <property type="match status" value="1"/>
</dbReference>
<name>A0A504YWD0_FASGI</name>
<evidence type="ECO:0000313" key="3">
    <source>
        <dbReference type="EMBL" id="TPP62148.1"/>
    </source>
</evidence>
<evidence type="ECO:0000256" key="1">
    <source>
        <dbReference type="ARBA" id="ARBA00011067"/>
    </source>
</evidence>
<dbReference type="InterPro" id="IPR011767">
    <property type="entry name" value="GLR_AS"/>
</dbReference>
<dbReference type="Gene3D" id="3.40.30.10">
    <property type="entry name" value="Glutaredoxin"/>
    <property type="match status" value="1"/>
</dbReference>
<dbReference type="PANTHER" id="PTHR43968">
    <property type="match status" value="1"/>
</dbReference>
<reference evidence="3 4" key="1">
    <citation type="submission" date="2019-04" db="EMBL/GenBank/DDBJ databases">
        <title>Annotation for the trematode Fasciola gigantica.</title>
        <authorList>
            <person name="Choi Y.-J."/>
        </authorList>
    </citation>
    <scope>NUCLEOTIDE SEQUENCE [LARGE SCALE GENOMIC DNA]</scope>
    <source>
        <strain evidence="3">Uganda_cow_1</strain>
    </source>
</reference>
<gene>
    <name evidence="3" type="ORF">FGIG_03373</name>
</gene>
<feature type="domain" description="GST N-terminal" evidence="2">
    <location>
        <begin position="30"/>
        <end position="101"/>
    </location>
</feature>
<evidence type="ECO:0000313" key="4">
    <source>
        <dbReference type="Proteomes" id="UP000316759"/>
    </source>
</evidence>
<sequence>MAAVGDTINVVKHLQSGEPAPEIEASKQNLFASWFCPFCSRVRLTLNHHRIEYDLVLFASTDKPDRFILTSPSSKLLMPLDEGAKLMEYDLIMRFLDELRGTDARLLGVSGMDRFNKALALTSRVIS</sequence>
<organism evidence="3 4">
    <name type="scientific">Fasciola gigantica</name>
    <name type="common">Giant liver fluke</name>
    <dbReference type="NCBI Taxonomy" id="46835"/>
    <lineage>
        <taxon>Eukaryota</taxon>
        <taxon>Metazoa</taxon>
        <taxon>Spiralia</taxon>
        <taxon>Lophotrochozoa</taxon>
        <taxon>Platyhelminthes</taxon>
        <taxon>Trematoda</taxon>
        <taxon>Digenea</taxon>
        <taxon>Plagiorchiida</taxon>
        <taxon>Echinostomata</taxon>
        <taxon>Echinostomatoidea</taxon>
        <taxon>Fasciolidae</taxon>
        <taxon>Fasciola</taxon>
    </lineage>
</organism>
<dbReference type="OrthoDB" id="4951845at2759"/>
<dbReference type="SUPFAM" id="SSF52833">
    <property type="entry name" value="Thioredoxin-like"/>
    <property type="match status" value="1"/>
</dbReference>
<dbReference type="GO" id="GO:0005737">
    <property type="term" value="C:cytoplasm"/>
    <property type="evidence" value="ECO:0007669"/>
    <property type="project" value="TreeGrafter"/>
</dbReference>
<comment type="caution">
    <text evidence="3">The sequence shown here is derived from an EMBL/GenBank/DDBJ whole genome shotgun (WGS) entry which is preliminary data.</text>
</comment>
<dbReference type="STRING" id="46835.A0A504YWD0"/>
<dbReference type="InterPro" id="IPR036249">
    <property type="entry name" value="Thioredoxin-like_sf"/>
</dbReference>